<dbReference type="InterPro" id="IPR009057">
    <property type="entry name" value="Homeodomain-like_sf"/>
</dbReference>
<proteinExistence type="predicted"/>
<dbReference type="STRING" id="1354746.A0A0B2UH97"/>
<dbReference type="RefSeq" id="XP_014564488.1">
    <property type="nucleotide sequence ID" value="XM_014709002.1"/>
</dbReference>
<dbReference type="InParanoid" id="A0A0B2UH97"/>
<evidence type="ECO:0000259" key="2">
    <source>
        <dbReference type="SMART" id="SM00717"/>
    </source>
</evidence>
<dbReference type="EMBL" id="JOKQ01000001">
    <property type="protein sequence ID" value="KHN70446.1"/>
    <property type="molecule type" value="Genomic_DNA"/>
</dbReference>
<feature type="domain" description="Myb-like" evidence="2">
    <location>
        <begin position="430"/>
        <end position="478"/>
    </location>
</feature>
<dbReference type="InterPro" id="IPR001005">
    <property type="entry name" value="SANT/Myb"/>
</dbReference>
<dbReference type="SMART" id="SM00717">
    <property type="entry name" value="SANT"/>
    <property type="match status" value="3"/>
</dbReference>
<feature type="domain" description="Myb-like" evidence="2">
    <location>
        <begin position="354"/>
        <end position="401"/>
    </location>
</feature>
<evidence type="ECO:0000313" key="3">
    <source>
        <dbReference type="EMBL" id="KHN70446.1"/>
    </source>
</evidence>
<feature type="domain" description="Myb-like" evidence="2">
    <location>
        <begin position="285"/>
        <end position="333"/>
    </location>
</feature>
<dbReference type="GeneID" id="26260942"/>
<feature type="region of interest" description="Disordered" evidence="1">
    <location>
        <begin position="15"/>
        <end position="34"/>
    </location>
</feature>
<dbReference type="SUPFAM" id="SSF46689">
    <property type="entry name" value="Homeodomain-like"/>
    <property type="match status" value="3"/>
</dbReference>
<dbReference type="OrthoDB" id="2193595at2759"/>
<accession>A0A0B2UH97</accession>
<comment type="caution">
    <text evidence="3">The sequence shown here is derived from an EMBL/GenBank/DDBJ whole genome shotgun (WGS) entry which is preliminary data.</text>
</comment>
<protein>
    <recommendedName>
        <fullName evidence="2">Myb-like domain-containing protein</fullName>
    </recommendedName>
</protein>
<reference evidence="3 4" key="1">
    <citation type="journal article" date="2014" name="MBio">
        <title>The Ordospora colligata genome; evolution of extreme reduction in microsporidia and host-to-parasite horizontal gene transfer.</title>
        <authorList>
            <person name="Pombert J.-F."/>
            <person name="Haag K.L."/>
            <person name="Beidas S."/>
            <person name="Ebert D."/>
            <person name="Keeling P.J."/>
        </authorList>
    </citation>
    <scope>NUCLEOTIDE SEQUENCE [LARGE SCALE GENOMIC DNA]</scope>
    <source>
        <strain evidence="3 4">OC4</strain>
    </source>
</reference>
<gene>
    <name evidence="3" type="ORF">M896_010990</name>
</gene>
<dbReference type="Proteomes" id="UP000031056">
    <property type="component" value="Unassembled WGS sequence"/>
</dbReference>
<dbReference type="AlphaFoldDB" id="A0A0B2UH97"/>
<dbReference type="HOGENOM" id="CLU_033000_0_0_1"/>
<dbReference type="Gene3D" id="1.20.58.1880">
    <property type="match status" value="2"/>
</dbReference>
<dbReference type="VEuPathDB" id="MicrosporidiaDB:M896_010990"/>
<organism evidence="3 4">
    <name type="scientific">Ordospora colligata OC4</name>
    <dbReference type="NCBI Taxonomy" id="1354746"/>
    <lineage>
        <taxon>Eukaryota</taxon>
        <taxon>Fungi</taxon>
        <taxon>Fungi incertae sedis</taxon>
        <taxon>Microsporidia</taxon>
        <taxon>Ordosporidae</taxon>
        <taxon>Ordospora</taxon>
    </lineage>
</organism>
<evidence type="ECO:0000256" key="1">
    <source>
        <dbReference type="SAM" id="MobiDB-lite"/>
    </source>
</evidence>
<sequence>MDGDIDKRGLRGTKNKKCGIKRKDTNGTHNGGNVDKYEAMNEIEMKEDDGLDKVTRNGRSEGKLMQIRTRDESIMESRTGYESSIECRVRDESIMDEIMCKEHGIKDVTEDGIESLLLSDVMGVADVELPMNSVGKIIWFFESGGGRANGFVRIEGMRKKHRLKTKGARKGRLKREGMESTEEKRRIDDECVVLNDDEMKCNDANDSRYKYFLHRVFPMHQKDDEQVMKYAMDQRMMLMKRAKTNAAEIPEVEIEKRKSSKINECMNGKDRYMGMKVINEIPEICRVEWNEGEEKVIENVVLRYRSDFKKIREEVPGIDVGKCVLKYYLIKNKTHAYMKHKPGRMSDHEIKLVVEDEWTEHEKEIFAEHMKMYGRNWGKYQELMNKSEKNLKMFFRYYMKFVIPDKKEETDKEVVKLKMKIKKPVEIEGIMKRWSIDERQLFAIYFPYYSRNWILMATYFPQKTPGDLKQYYSKYFKGLSYNEQRLEASLYDFGRQMTTPPAMLCRRRGTQEEFCDSAGILFKR</sequence>
<keyword evidence="4" id="KW-1185">Reference proteome</keyword>
<name>A0A0B2UH97_9MICR</name>
<evidence type="ECO:0000313" key="4">
    <source>
        <dbReference type="Proteomes" id="UP000031056"/>
    </source>
</evidence>